<dbReference type="Pfam" id="PF05055">
    <property type="entry name" value="DUF677"/>
    <property type="match status" value="9"/>
</dbReference>
<feature type="transmembrane region" description="Helical" evidence="7">
    <location>
        <begin position="186"/>
        <end position="204"/>
    </location>
</feature>
<dbReference type="PANTHER" id="PTHR31113">
    <property type="entry name" value="UPF0496 PROTEIN 3-RELATED"/>
    <property type="match status" value="1"/>
</dbReference>
<dbReference type="Proteomes" id="UP000701853">
    <property type="component" value="Chromosome 4"/>
</dbReference>
<feature type="transmembrane region" description="Helical" evidence="7">
    <location>
        <begin position="2443"/>
        <end position="2464"/>
    </location>
</feature>
<evidence type="ECO:0000256" key="4">
    <source>
        <dbReference type="ARBA" id="ARBA00022989"/>
    </source>
</evidence>
<keyword evidence="3 7" id="KW-0812">Transmembrane</keyword>
<feature type="region of interest" description="Disordered" evidence="6">
    <location>
        <begin position="1440"/>
        <end position="1462"/>
    </location>
</feature>
<accession>A0A8J5YY90</accession>
<feature type="transmembrane region" description="Helical" evidence="7">
    <location>
        <begin position="542"/>
        <end position="561"/>
    </location>
</feature>
<keyword evidence="5 7" id="KW-0472">Membrane</keyword>
<keyword evidence="9" id="KW-1185">Reference proteome</keyword>
<feature type="transmembrane region" description="Helical" evidence="7">
    <location>
        <begin position="161"/>
        <end position="180"/>
    </location>
</feature>
<evidence type="ECO:0000313" key="9">
    <source>
        <dbReference type="Proteomes" id="UP000701853"/>
    </source>
</evidence>
<comment type="similarity">
    <text evidence="2">Belongs to the UPF0496 family.</text>
</comment>
<comment type="subcellular location">
    <subcellularLocation>
        <location evidence="1">Membrane</location>
    </subcellularLocation>
</comment>
<evidence type="ECO:0000256" key="1">
    <source>
        <dbReference type="ARBA" id="ARBA00004370"/>
    </source>
</evidence>
<evidence type="ECO:0000256" key="5">
    <source>
        <dbReference type="ARBA" id="ARBA00023136"/>
    </source>
</evidence>
<dbReference type="EMBL" id="JAHUZN010000004">
    <property type="protein sequence ID" value="KAG8497546.1"/>
    <property type="molecule type" value="Genomic_DNA"/>
</dbReference>
<evidence type="ECO:0000256" key="7">
    <source>
        <dbReference type="SAM" id="Phobius"/>
    </source>
</evidence>
<dbReference type="PANTHER" id="PTHR31113:SF32">
    <property type="entry name" value="UPF0496 PLANT-LIKE PROTEIN"/>
    <property type="match status" value="1"/>
</dbReference>
<evidence type="ECO:0000256" key="3">
    <source>
        <dbReference type="ARBA" id="ARBA00022692"/>
    </source>
</evidence>
<protein>
    <submittedName>
        <fullName evidence="8">Uncharacterized protein</fullName>
    </submittedName>
</protein>
<name>A0A8J5YY90_9ROSI</name>
<feature type="transmembrane region" description="Helical" evidence="7">
    <location>
        <begin position="515"/>
        <end position="536"/>
    </location>
</feature>
<organism evidence="8 9">
    <name type="scientific">Gossypium anomalum</name>
    <dbReference type="NCBI Taxonomy" id="47600"/>
    <lineage>
        <taxon>Eukaryota</taxon>
        <taxon>Viridiplantae</taxon>
        <taxon>Streptophyta</taxon>
        <taxon>Embryophyta</taxon>
        <taxon>Tracheophyta</taxon>
        <taxon>Spermatophyta</taxon>
        <taxon>Magnoliopsida</taxon>
        <taxon>eudicotyledons</taxon>
        <taxon>Gunneridae</taxon>
        <taxon>Pentapetalae</taxon>
        <taxon>rosids</taxon>
        <taxon>malvids</taxon>
        <taxon>Malvales</taxon>
        <taxon>Malvaceae</taxon>
        <taxon>Malvoideae</taxon>
        <taxon>Gossypium</taxon>
    </lineage>
</organism>
<reference evidence="8 9" key="1">
    <citation type="journal article" date="2021" name="bioRxiv">
        <title>The Gossypium anomalum genome as a resource for cotton improvement and evolutionary analysis of hybrid incompatibility.</title>
        <authorList>
            <person name="Grover C.E."/>
            <person name="Yuan D."/>
            <person name="Arick M.A."/>
            <person name="Miller E.R."/>
            <person name="Hu G."/>
            <person name="Peterson D.G."/>
            <person name="Wendel J.F."/>
            <person name="Udall J.A."/>
        </authorList>
    </citation>
    <scope>NUCLEOTIDE SEQUENCE [LARGE SCALE GENOMIC DNA]</scope>
    <source>
        <strain evidence="8">JFW-Udall</strain>
        <tissue evidence="8">Leaf</tissue>
    </source>
</reference>
<evidence type="ECO:0000313" key="8">
    <source>
        <dbReference type="EMBL" id="KAG8497546.1"/>
    </source>
</evidence>
<gene>
    <name evidence="8" type="ORF">CXB51_008950</name>
</gene>
<dbReference type="InterPro" id="IPR007749">
    <property type="entry name" value="DUF677"/>
</dbReference>
<comment type="caution">
    <text evidence="8">The sequence shown here is derived from an EMBL/GenBank/DDBJ whole genome shotgun (WGS) entry which is preliminary data.</text>
</comment>
<sequence length="2844" mass="322717">MMASSACLEWSRSVARSSSDRAACRHDHTDLIIDIFAFDSGLKPLVNEFYDNFKKTVEFCTALKNCLEHARNNHGIIESAVKCYDEEDKLEVGTVEKKHVMALEELRMFKAAEEPFVKEFIVLKGTTRWRQESMQGKLRARRGTLEKKWELLETWRRVSDALFVAAFISVLVFSLVGAALSVKPVVTALTSALTVAIVPAWKWCDERWNHNEEKVKKQKKLTNTMLFFAPCTINISGDMGLLEIKIKSLMRTIDIVLGEEYVLKVAMDEINENSIHNVKTIMDLLCQADNCGPMMGCQSSKTKGGNAESTSQVKPDSQLEADLSSYEAACRQDSTLQHFDVTLQEHTNSVIGTLAVSSGVQSISFNTLQEVTSCLLETNQAVVKVILESQRDIWNNSELFSLVEEYFENSKKTLDFCTMLENCLKRARNDQLIIQLAVKYFDEEVGLQVGVDEKKFVKTLEELRRFKAADKSFPKEFFVLLDLVRKQQESMLGKLLVRKRKLDKKLKSLKTWRRVSNVLFVATFVSVLIFSVVAAAVSAPPVVTALASALTVPIGSVGKWCTSLWKRYEKEVKEQMGLTTTMELFARITIYDMDDIRVLVTNLEIKIESLLKTADFALGEEDALKLAMDEIKKKLGEFMEIIEKLGQQADKCSRDIRMARAHLNLLSATMASSSSSEPSFQIELPPDSRSEAESSLNRVANSYSDTLPNRTDRVINSLVVNSDLRSLMMEYFANFEKTLEFCTALKDCLEHAPNNHAIIESALKCYDEEDQLEVGTVEKNSVMALKELRRFKAAEESFVKKFLVLKRMAHMRYESMQGKVCARKKTLEKKVESWETWRRVSVAFFVAAFISLLVFSVVVVIKSAKPVITTLAGALTTAIVPLGAWCNKCWKRNKEKIKMKKKLTAIMEIYGSSATTIWIHVEQLEIKKTSLSHSVDYVLKEGYTLKVGMDDINEKLKLVTPIITDLLRETDDCSYSAVRMHTKQRIPITTMSYLDILIDVGEQTIHQLMFVIKLNPKSSSYTFQNTNHKRALMKYMIDIFQTRSAETVNRLSIKSLLTQNIGCIQAIEKQMPNKEMNSFQTHEHLQHFDVTLQEHTNSVISTLTVGSGVQSISFNMLQEVTSCLLETNQAVVDIWNNSELFSLVEEYFENSKKTLDFCTMLENCLKQARNDQLIIQLAVNYFDEEVGLEVGVDEKKFMKTFVELRRFKAADKPFPKEFFVLLDLVRKQQESMLGKLLVRKRKLDKKLKSLKTWRRVSNVLFVATFVSVLIFSVVAAAVSAPPVVTALASALTVPIGSVGKWCTSLWKRYEKEVKEQMGLTTTMELFARITIYDMDDIRVLVTNFEIKIESLLKTADFALGEEDALKLAMDEIKKKLGEFMEIIEKLGQQADKCSRDIRMARAVILHRMMTHSSTNNGKLALNHLNLLSATMASSSSFEPSFQIELPPDSRSEAESSLNRVANSDSDTLPNLIDSTINSLAAGLDFKNLMKEYFTDFEMTLKFCTALKDCLEHALHNHGIIESALKSYDEEDKLEVGTVKKNSVKALEELRRFKAAEELFIKEFLVLKRKAHRRYESMQGKVRAQKKMLEKKVESWETRRWLSMTLFVATFMRNKEKIKMKKKLTVIMEIYGSSATTIWMLVQQLEIKKTSLLHSVDCVVTEGYTLKVGMDDINEKLKLDGSGRDSAADDAHALAHQPESEDNPLGTQAMTYLTEFMAYRAIPIPPNSIPIAFDEFQAIFNQDHAYCRFGCSIDILYTLQEVTCCCLLETNQAVVKVILECQRDIWNNSKLFSLVGLEVGVDEKKFMKTLEELRRFKVADMPFPKEFFVLLDLVRKQQESMLGKLLVQKRKLDKKLKSLKTWRRVSNVLFVATFVFVLIFAVVAAAVSAPPVVTALASALTVPIGSVGKWCTSLRKRYEKEVKEQMGLTTTMEMLVTNFEIKIEPLLKTADFALGEEHALKLAMDEIKKKLGEFMEIIEKLGQQADKCSRDIRMARAVILHRMMTHSSTCCCTSHCNCAMDIPVKPVLFGPIFVDEPDHLNLLSATMASSISSEPSFRIEVRQDSRSEAESSLNRRCSSNRTNNVINSLALDSDLKSLMKEYFANFEKTLDFCTALKVCFKHAPNNHEIILTSAGALTAAIVPVGTWCNRCWKRKKEKIKMKEELTSVMEIYGSSATTIRALVEQLEIKKKSLLHSVDYVLKERYTLKVGMDDINEKMILVTPIITDLLRETDDCGYDAHALALQPESEDNPLRTVAKTYLTIFMAYRFYIQTMASSSSSEPSSRIEVRRDSLSEAESSLNWVANSDSDTLPNRTHNVINSLAVDSDLKSLMKEYFDNFEKTSEFCTALKDCLEHVRNNHGIIESALKCYDEEDKLEVGTVEENSVKALGELRKFKEAEEPFVKQFLVLKKMAHRRYESMQGKVRARKKTLKKKLESWETWRRVTMAFFVAAFISVLVFSVAAATKSAKPVITALAGALTAAIVPLGTWCNKWCKRNKEEIKKQKKLTTIMDIYGSSATTIRALVDQLEIKKKSLLDSVDCVLTEGYTLKAAMDDINEKLKLVTPIITRLLRKTNDYDNDAHALAHQPESEDNPLRTLAMTYLTPGPPVPAAASELSIIIKLVTLKVRTSRTGLDSRSEFKWSLNRADYRHSSTLQDFDDSLIDPFINSLAVGSDLNSLVNESFDYIERTFEFCTAIEDCLIRTRNNHEINQSAVKCFDKEVRLKVGTDEKKFVKNLVELKRFKAAEKPFFKKLLVLKGTIYGQEKSMLGKLRAQKERLDKKLKSLVTWRMVSNALFVADFGSVLCVDGCYNSSLKMVRWALEAERGKGERVEEVNYNVQCSTSK</sequence>
<dbReference type="GO" id="GO:0016020">
    <property type="term" value="C:membrane"/>
    <property type="evidence" value="ECO:0007669"/>
    <property type="project" value="UniProtKB-SubCell"/>
</dbReference>
<feature type="transmembrane region" description="Helical" evidence="7">
    <location>
        <begin position="867"/>
        <end position="890"/>
    </location>
</feature>
<evidence type="ECO:0000256" key="2">
    <source>
        <dbReference type="ARBA" id="ARBA00009074"/>
    </source>
</evidence>
<keyword evidence="4 7" id="KW-1133">Transmembrane helix</keyword>
<feature type="transmembrane region" description="Helical" evidence="7">
    <location>
        <begin position="1256"/>
        <end position="1277"/>
    </location>
</feature>
<proteinExistence type="inferred from homology"/>
<feature type="transmembrane region" description="Helical" evidence="7">
    <location>
        <begin position="1283"/>
        <end position="1302"/>
    </location>
</feature>
<feature type="transmembrane region" description="Helical" evidence="7">
    <location>
        <begin position="1864"/>
        <end position="1885"/>
    </location>
</feature>
<evidence type="ECO:0000256" key="6">
    <source>
        <dbReference type="SAM" id="MobiDB-lite"/>
    </source>
</evidence>
<feature type="transmembrane region" description="Helical" evidence="7">
    <location>
        <begin position="840"/>
        <end position="861"/>
    </location>
</feature>
<feature type="transmembrane region" description="Helical" evidence="7">
    <location>
        <begin position="2470"/>
        <end position="2489"/>
    </location>
</feature>